<dbReference type="CDD" id="cd00082">
    <property type="entry name" value="HisKA"/>
    <property type="match status" value="1"/>
</dbReference>
<dbReference type="InterPro" id="IPR003594">
    <property type="entry name" value="HATPase_dom"/>
</dbReference>
<gene>
    <name evidence="7" type="ORF">BL240_11995</name>
</gene>
<dbReference type="SUPFAM" id="SSF55781">
    <property type="entry name" value="GAF domain-like"/>
    <property type="match status" value="1"/>
</dbReference>
<evidence type="ECO:0000256" key="2">
    <source>
        <dbReference type="ARBA" id="ARBA00012438"/>
    </source>
</evidence>
<dbReference type="RefSeq" id="WP_075044961.1">
    <property type="nucleotide sequence ID" value="NZ_CP018743.1"/>
</dbReference>
<dbReference type="InterPro" id="IPR029016">
    <property type="entry name" value="GAF-like_dom_sf"/>
</dbReference>
<evidence type="ECO:0000313" key="7">
    <source>
        <dbReference type="EMBL" id="APO82127.1"/>
    </source>
</evidence>
<dbReference type="SMART" id="SM00065">
    <property type="entry name" value="GAF"/>
    <property type="match status" value="1"/>
</dbReference>
<dbReference type="InterPro" id="IPR036097">
    <property type="entry name" value="HisK_dim/P_sf"/>
</dbReference>
<sequence length="593" mass="64841">MAKWLDGGGLMAERIRNHDWAATTLGPLQHWPDPLKTSLALCLASRFPQAVLWGPDLLTLHNDAFSQILGQKPSALGIPFRAVWQEAWADIGHMANRALAGEAVYIEDFPLVIDRNGGPERAYFTFCYSPIRDHDGKVLGMLDTVTETTASVLANQRLKFLDDLGRAVADATDPDQILATTTRMLVEHLQLSSCAYAVMEPDEDGFTICGDAVAPGSPHLLGRYRLQDFGKLALGRLRSGLPLVIQDNLSELSPEEAATFQAIGITATICMPLIKGGRLTALMAIHDKAPRKWTHYEQALISEVTERSWAHVQRVQAHTEVRETMAALEALNATLEQRVDERTSQLLYTEAVLRQAQKLEAIGQLTGGVAHDFNNLLTIIRSSLHFLQRPNLDAQRRERYLKTMSDTVDRGTRLTGQLLAFARRQALSPQVFEAGPRLEAMADMLDTATGARIQVELQLPQAPCHIRADLNQLETAVINLMLNGRDAMAGEGTLQLRLQADQRLPALRGQAPQPGQFAAISVSDSGVGIAAELLERIFDPFFTTKAPGEGTGLGLSQVFGFAKQSGGDVQVNSVPGQGTTFTLYLPQEPPPEA</sequence>
<dbReference type="EMBL" id="CP018743">
    <property type="protein sequence ID" value="APO82127.1"/>
    <property type="molecule type" value="Genomic_DNA"/>
</dbReference>
<dbReference type="PANTHER" id="PTHR43065">
    <property type="entry name" value="SENSOR HISTIDINE KINASE"/>
    <property type="match status" value="1"/>
</dbReference>
<dbReference type="PROSITE" id="PS50109">
    <property type="entry name" value="HIS_KIN"/>
    <property type="match status" value="1"/>
</dbReference>
<dbReference type="InterPro" id="IPR036890">
    <property type="entry name" value="HATPase_C_sf"/>
</dbReference>
<accession>A0A1L5PPR6</accession>
<dbReference type="Pfam" id="PF01590">
    <property type="entry name" value="GAF"/>
    <property type="match status" value="1"/>
</dbReference>
<keyword evidence="5" id="KW-0175">Coiled coil</keyword>
<dbReference type="AlphaFoldDB" id="A0A1L5PPR6"/>
<dbReference type="Pfam" id="PF00512">
    <property type="entry name" value="HisKA"/>
    <property type="match status" value="1"/>
</dbReference>
<dbReference type="GO" id="GO:0000155">
    <property type="term" value="F:phosphorelay sensor kinase activity"/>
    <property type="evidence" value="ECO:0007669"/>
    <property type="project" value="InterPro"/>
</dbReference>
<dbReference type="InterPro" id="IPR004358">
    <property type="entry name" value="Sig_transdc_His_kin-like_C"/>
</dbReference>
<keyword evidence="3" id="KW-0597">Phosphoprotein</keyword>
<dbReference type="SUPFAM" id="SSF47384">
    <property type="entry name" value="Homodimeric domain of signal transducing histidine kinase"/>
    <property type="match status" value="1"/>
</dbReference>
<dbReference type="SMART" id="SM00388">
    <property type="entry name" value="HisKA"/>
    <property type="match status" value="1"/>
</dbReference>
<evidence type="ECO:0000256" key="3">
    <source>
        <dbReference type="ARBA" id="ARBA00022553"/>
    </source>
</evidence>
<dbReference type="InterPro" id="IPR003661">
    <property type="entry name" value="HisK_dim/P_dom"/>
</dbReference>
<evidence type="ECO:0000313" key="8">
    <source>
        <dbReference type="Proteomes" id="UP000185146"/>
    </source>
</evidence>
<dbReference type="Gene3D" id="3.30.450.20">
    <property type="entry name" value="PAS domain"/>
    <property type="match status" value="1"/>
</dbReference>
<dbReference type="Pfam" id="PF08448">
    <property type="entry name" value="PAS_4"/>
    <property type="match status" value="1"/>
</dbReference>
<keyword evidence="4 7" id="KW-0808">Transferase</keyword>
<dbReference type="Pfam" id="PF02518">
    <property type="entry name" value="HATPase_c"/>
    <property type="match status" value="1"/>
</dbReference>
<evidence type="ECO:0000259" key="6">
    <source>
        <dbReference type="PROSITE" id="PS50109"/>
    </source>
</evidence>
<dbReference type="Gene3D" id="3.30.565.10">
    <property type="entry name" value="Histidine kinase-like ATPase, C-terminal domain"/>
    <property type="match status" value="1"/>
</dbReference>
<dbReference type="Gene3D" id="3.30.450.40">
    <property type="match status" value="1"/>
</dbReference>
<dbReference type="InterPro" id="IPR003018">
    <property type="entry name" value="GAF"/>
</dbReference>
<dbReference type="SUPFAM" id="SSF55785">
    <property type="entry name" value="PYP-like sensor domain (PAS domain)"/>
    <property type="match status" value="1"/>
</dbReference>
<feature type="domain" description="Histidine kinase" evidence="6">
    <location>
        <begin position="368"/>
        <end position="589"/>
    </location>
</feature>
<protein>
    <recommendedName>
        <fullName evidence="2">histidine kinase</fullName>
        <ecNumber evidence="2">2.7.13.3</ecNumber>
    </recommendedName>
</protein>
<evidence type="ECO:0000256" key="5">
    <source>
        <dbReference type="SAM" id="Coils"/>
    </source>
</evidence>
<dbReference type="Gene3D" id="1.10.287.130">
    <property type="match status" value="1"/>
</dbReference>
<dbReference type="SUPFAM" id="SSF55874">
    <property type="entry name" value="ATPase domain of HSP90 chaperone/DNA topoisomerase II/histidine kinase"/>
    <property type="match status" value="1"/>
</dbReference>
<dbReference type="SMART" id="SM00387">
    <property type="entry name" value="HATPase_c"/>
    <property type="match status" value="1"/>
</dbReference>
<dbReference type="InterPro" id="IPR005467">
    <property type="entry name" value="His_kinase_dom"/>
</dbReference>
<organism evidence="7 8">
    <name type="scientific">Pseudomonas putida</name>
    <name type="common">Arthrobacter siderocapsulatus</name>
    <dbReference type="NCBI Taxonomy" id="303"/>
    <lineage>
        <taxon>Bacteria</taxon>
        <taxon>Pseudomonadati</taxon>
        <taxon>Pseudomonadota</taxon>
        <taxon>Gammaproteobacteria</taxon>
        <taxon>Pseudomonadales</taxon>
        <taxon>Pseudomonadaceae</taxon>
        <taxon>Pseudomonas</taxon>
    </lineage>
</organism>
<evidence type="ECO:0000256" key="1">
    <source>
        <dbReference type="ARBA" id="ARBA00000085"/>
    </source>
</evidence>
<dbReference type="InterPro" id="IPR013656">
    <property type="entry name" value="PAS_4"/>
</dbReference>
<dbReference type="Proteomes" id="UP000185146">
    <property type="component" value="Chromosome"/>
</dbReference>
<name>A0A1L5PPR6_PSEPU</name>
<dbReference type="PRINTS" id="PR00344">
    <property type="entry name" value="BCTRLSENSOR"/>
</dbReference>
<dbReference type="EC" id="2.7.13.3" evidence="2"/>
<evidence type="ECO:0000256" key="4">
    <source>
        <dbReference type="ARBA" id="ARBA00022777"/>
    </source>
</evidence>
<comment type="catalytic activity">
    <reaction evidence="1">
        <text>ATP + protein L-histidine = ADP + protein N-phospho-L-histidine.</text>
        <dbReference type="EC" id="2.7.13.3"/>
    </reaction>
</comment>
<proteinExistence type="predicted"/>
<dbReference type="PANTHER" id="PTHR43065:SF49">
    <property type="entry name" value="HISTIDINE KINASE"/>
    <property type="match status" value="1"/>
</dbReference>
<dbReference type="InterPro" id="IPR035965">
    <property type="entry name" value="PAS-like_dom_sf"/>
</dbReference>
<feature type="coiled-coil region" evidence="5">
    <location>
        <begin position="318"/>
        <end position="345"/>
    </location>
</feature>
<keyword evidence="4 7" id="KW-0418">Kinase</keyword>
<reference evidence="7 8" key="1">
    <citation type="submission" date="2016-12" db="EMBL/GenBank/DDBJ databases">
        <title>Draft Genome Sequence of Mercury Resistant Pseudomonas DRA525.</title>
        <authorList>
            <person name="Drace K.M."/>
        </authorList>
    </citation>
    <scope>NUCLEOTIDE SEQUENCE [LARGE SCALE GENOMIC DNA]</scope>
    <source>
        <strain evidence="7 8">DRA525</strain>
    </source>
</reference>